<evidence type="ECO:0000313" key="2">
    <source>
        <dbReference type="Proteomes" id="UP001148662"/>
    </source>
</evidence>
<gene>
    <name evidence="1" type="ORF">NM688_g9283</name>
</gene>
<organism evidence="1 2">
    <name type="scientific">Phlebia brevispora</name>
    <dbReference type="NCBI Taxonomy" id="194682"/>
    <lineage>
        <taxon>Eukaryota</taxon>
        <taxon>Fungi</taxon>
        <taxon>Dikarya</taxon>
        <taxon>Basidiomycota</taxon>
        <taxon>Agaricomycotina</taxon>
        <taxon>Agaricomycetes</taxon>
        <taxon>Polyporales</taxon>
        <taxon>Meruliaceae</taxon>
        <taxon>Phlebia</taxon>
    </lineage>
</organism>
<accession>A0ACC1RK03</accession>
<keyword evidence="2" id="KW-1185">Reference proteome</keyword>
<evidence type="ECO:0000313" key="1">
    <source>
        <dbReference type="EMBL" id="KAJ3519565.1"/>
    </source>
</evidence>
<name>A0ACC1RK03_9APHY</name>
<proteinExistence type="predicted"/>
<dbReference type="Proteomes" id="UP001148662">
    <property type="component" value="Unassembled WGS sequence"/>
</dbReference>
<dbReference type="EMBL" id="JANHOG010002829">
    <property type="protein sequence ID" value="KAJ3519565.1"/>
    <property type="molecule type" value="Genomic_DNA"/>
</dbReference>
<reference evidence="1" key="1">
    <citation type="submission" date="2022-07" db="EMBL/GenBank/DDBJ databases">
        <title>Genome Sequence of Phlebia brevispora.</title>
        <authorList>
            <person name="Buettner E."/>
        </authorList>
    </citation>
    <scope>NUCLEOTIDE SEQUENCE</scope>
    <source>
        <strain evidence="1">MPL23</strain>
    </source>
</reference>
<comment type="caution">
    <text evidence="1">The sequence shown here is derived from an EMBL/GenBank/DDBJ whole genome shotgun (WGS) entry which is preliminary data.</text>
</comment>
<sequence>MQFVLPLNDTQLVFLPGDATGLSEIYAAQVTIKSSQAQNVNILCAYMLDQRDITELAVKLVITHIRTPLPAHFTISGDRYTVTATHKRWNYGKKLQMKWGETKVKPCKDKWTFVFCPEGLKDERE</sequence>
<protein>
    <submittedName>
        <fullName evidence="1">Uncharacterized protein</fullName>
    </submittedName>
</protein>